<dbReference type="GO" id="GO:0008776">
    <property type="term" value="F:acetate kinase activity"/>
    <property type="evidence" value="ECO:0007669"/>
    <property type="project" value="TreeGrafter"/>
</dbReference>
<keyword evidence="5 9" id="KW-0547">Nucleotide-binding</keyword>
<dbReference type="GO" id="GO:0047761">
    <property type="term" value="F:butyrate kinase activity"/>
    <property type="evidence" value="ECO:0007669"/>
    <property type="project" value="UniProtKB-UniRule"/>
</dbReference>
<evidence type="ECO:0000256" key="3">
    <source>
        <dbReference type="ARBA" id="ARBA00022490"/>
    </source>
</evidence>
<evidence type="ECO:0000256" key="8">
    <source>
        <dbReference type="ARBA" id="ARBA00048596"/>
    </source>
</evidence>
<dbReference type="PRINTS" id="PR00471">
    <property type="entry name" value="ACETATEKNASE"/>
</dbReference>
<dbReference type="InterPro" id="IPR000890">
    <property type="entry name" value="Aliphatic_acid_kin_short-chain"/>
</dbReference>
<keyword evidence="6 9" id="KW-0418">Kinase</keyword>
<evidence type="ECO:0000256" key="9">
    <source>
        <dbReference type="HAMAP-Rule" id="MF_00542"/>
    </source>
</evidence>
<dbReference type="NCBIfam" id="NF002834">
    <property type="entry name" value="PRK03011.1-5"/>
    <property type="match status" value="1"/>
</dbReference>
<dbReference type="PANTHER" id="PTHR21060">
    <property type="entry name" value="ACETATE KINASE"/>
    <property type="match status" value="1"/>
</dbReference>
<evidence type="ECO:0000256" key="10">
    <source>
        <dbReference type="RuleBase" id="RU003835"/>
    </source>
</evidence>
<evidence type="ECO:0000313" key="12">
    <source>
        <dbReference type="Proteomes" id="UP000036951"/>
    </source>
</evidence>
<dbReference type="PROSITE" id="PS01076">
    <property type="entry name" value="ACETATE_KINASE_2"/>
    <property type="match status" value="1"/>
</dbReference>
<comment type="similarity">
    <text evidence="2 9 10">Belongs to the acetokinase family.</text>
</comment>
<proteinExistence type="inferred from homology"/>
<dbReference type="SUPFAM" id="SSF53067">
    <property type="entry name" value="Actin-like ATPase domain"/>
    <property type="match status" value="2"/>
</dbReference>
<sequence length="356" mass="38616">MKIFVINPGSTSTKLAVYEDEKSVWMTGAHHPVSELAAFHHISDQYEYRRDFILKCLEEAGIELKFDAVIGRGGLLKPLKGGVYAVNDKMKHDLIHAQMEHACNLGALIADEIAVRCSCPAYIADPVVVDELCPEARFTGIPGMERKSVFHALNQKAVARRYAASIGRKYEDLNLIVVHLGGGISIGAHRKGKVIDVNNALDGEGPFSTERAGTLPAGQLVAMCFSGEYTQKQIKQMISGRGGLTAYLGTNDMITISRNVEEGDEHAKKVVDAMLYTIAKQIGAMHVALVGKVDAIIFTGGIAYDTYCTDRLKAQVEYIAPVVICPGEDEMGSLAYNALGALRGTLPLLEYTGEDL</sequence>
<protein>
    <recommendedName>
        <fullName evidence="9">Probable butyrate kinase</fullName>
        <shortName evidence="9">BK</shortName>
        <ecNumber evidence="9">2.7.2.7</ecNumber>
    </recommendedName>
    <alternativeName>
        <fullName evidence="9">Branched-chain carboxylic acid kinase</fullName>
    </alternativeName>
</protein>
<dbReference type="InterPro" id="IPR023865">
    <property type="entry name" value="Aliphatic_acid_kinase_CS"/>
</dbReference>
<comment type="caution">
    <text evidence="11">The sequence shown here is derived from an EMBL/GenBank/DDBJ whole genome shotgun (WGS) entry which is preliminary data.</text>
</comment>
<keyword evidence="12" id="KW-1185">Reference proteome</keyword>
<comment type="subcellular location">
    <subcellularLocation>
        <location evidence="1 9">Cytoplasm</location>
    </subcellularLocation>
</comment>
<dbReference type="InterPro" id="IPR043129">
    <property type="entry name" value="ATPase_NBD"/>
</dbReference>
<dbReference type="GO" id="GO:0006083">
    <property type="term" value="P:acetate metabolic process"/>
    <property type="evidence" value="ECO:0007669"/>
    <property type="project" value="TreeGrafter"/>
</dbReference>
<dbReference type="GO" id="GO:0005737">
    <property type="term" value="C:cytoplasm"/>
    <property type="evidence" value="ECO:0007669"/>
    <property type="project" value="UniProtKB-SubCell"/>
</dbReference>
<dbReference type="Proteomes" id="UP000036951">
    <property type="component" value="Unassembled WGS sequence"/>
</dbReference>
<evidence type="ECO:0000313" key="11">
    <source>
        <dbReference type="EMBL" id="KOO68988.1"/>
    </source>
</evidence>
<reference evidence="11 12" key="1">
    <citation type="submission" date="2015-06" db="EMBL/GenBank/DDBJ databases">
        <title>Prevotella sp. 109, sp. nov., a novel member of the family Prevotellaceae isolated from human faeces.</title>
        <authorList>
            <person name="Shkoporov A.N."/>
            <person name="Chaplin A.V."/>
            <person name="Kafarskaia L.I."/>
            <person name="Efimov B.A."/>
        </authorList>
    </citation>
    <scope>NUCLEOTIDE SEQUENCE [LARGE SCALE GENOMIC DNA]</scope>
    <source>
        <strain evidence="11 12">109</strain>
    </source>
</reference>
<dbReference type="AlphaFoldDB" id="A0A8E1QYC4"/>
<accession>A0A8E1QYC4</accession>
<keyword evidence="3 9" id="KW-0963">Cytoplasm</keyword>
<dbReference type="PANTHER" id="PTHR21060:SF3">
    <property type="entry name" value="BUTYRATE KINASE 2-RELATED"/>
    <property type="match status" value="1"/>
</dbReference>
<evidence type="ECO:0000256" key="4">
    <source>
        <dbReference type="ARBA" id="ARBA00022679"/>
    </source>
</evidence>
<dbReference type="CDD" id="cd24011">
    <property type="entry name" value="ASKHA_NBD_BK"/>
    <property type="match status" value="1"/>
</dbReference>
<comment type="catalytic activity">
    <reaction evidence="8 9">
        <text>butanoate + ATP = butanoyl phosphate + ADP</text>
        <dbReference type="Rhea" id="RHEA:13585"/>
        <dbReference type="ChEBI" id="CHEBI:17968"/>
        <dbReference type="ChEBI" id="CHEBI:30616"/>
        <dbReference type="ChEBI" id="CHEBI:58079"/>
        <dbReference type="ChEBI" id="CHEBI:456216"/>
        <dbReference type="EC" id="2.7.2.7"/>
    </reaction>
</comment>
<dbReference type="Gene3D" id="3.30.420.40">
    <property type="match status" value="2"/>
</dbReference>
<evidence type="ECO:0000256" key="5">
    <source>
        <dbReference type="ARBA" id="ARBA00022741"/>
    </source>
</evidence>
<dbReference type="PIRSF" id="PIRSF036458">
    <property type="entry name" value="Butyrate_kin"/>
    <property type="match status" value="1"/>
</dbReference>
<dbReference type="Pfam" id="PF00871">
    <property type="entry name" value="Acetate_kinase"/>
    <property type="match status" value="1"/>
</dbReference>
<gene>
    <name evidence="9" type="primary">buk</name>
    <name evidence="11" type="ORF">ACU52_04790</name>
</gene>
<dbReference type="NCBIfam" id="TIGR02707">
    <property type="entry name" value="butyr_kinase"/>
    <property type="match status" value="1"/>
</dbReference>
<dbReference type="GO" id="GO:0005524">
    <property type="term" value="F:ATP binding"/>
    <property type="evidence" value="ECO:0007669"/>
    <property type="project" value="UniProtKB-KW"/>
</dbReference>
<dbReference type="OrthoDB" id="9771859at2"/>
<keyword evidence="4 9" id="KW-0808">Transferase</keyword>
<name>A0A8E1QYC4_9BACT</name>
<dbReference type="InterPro" id="IPR011245">
    <property type="entry name" value="Butyrate_kin"/>
</dbReference>
<evidence type="ECO:0000256" key="6">
    <source>
        <dbReference type="ARBA" id="ARBA00022777"/>
    </source>
</evidence>
<evidence type="ECO:0000256" key="2">
    <source>
        <dbReference type="ARBA" id="ARBA00008748"/>
    </source>
</evidence>
<dbReference type="HAMAP" id="MF_00542">
    <property type="entry name" value="Butyrate_kinase"/>
    <property type="match status" value="1"/>
</dbReference>
<dbReference type="RefSeq" id="WP_053397949.1">
    <property type="nucleotide sequence ID" value="NZ_LFQU01000006.1"/>
</dbReference>
<evidence type="ECO:0000256" key="7">
    <source>
        <dbReference type="ARBA" id="ARBA00022840"/>
    </source>
</evidence>
<organism evidence="11 12">
    <name type="scientific">Xylanibacter rarus</name>
    <dbReference type="NCBI Taxonomy" id="1676614"/>
    <lineage>
        <taxon>Bacteria</taxon>
        <taxon>Pseudomonadati</taxon>
        <taxon>Bacteroidota</taxon>
        <taxon>Bacteroidia</taxon>
        <taxon>Bacteroidales</taxon>
        <taxon>Prevotellaceae</taxon>
        <taxon>Xylanibacter</taxon>
    </lineage>
</organism>
<dbReference type="EMBL" id="LFQU01000006">
    <property type="protein sequence ID" value="KOO68988.1"/>
    <property type="molecule type" value="Genomic_DNA"/>
</dbReference>
<keyword evidence="7 9" id="KW-0067">ATP-binding</keyword>
<evidence type="ECO:0000256" key="1">
    <source>
        <dbReference type="ARBA" id="ARBA00004496"/>
    </source>
</evidence>
<dbReference type="EC" id="2.7.2.7" evidence="9"/>